<dbReference type="InterPro" id="IPR029063">
    <property type="entry name" value="SAM-dependent_MTases_sf"/>
</dbReference>
<protein>
    <submittedName>
        <fullName evidence="2">Transcriptional regulator, ArsR family</fullName>
    </submittedName>
</protein>
<dbReference type="InterPro" id="IPR011991">
    <property type="entry name" value="ArsR-like_HTH"/>
</dbReference>
<dbReference type="CDD" id="cd00090">
    <property type="entry name" value="HTH_ARSR"/>
    <property type="match status" value="1"/>
</dbReference>
<dbReference type="CDD" id="cd02440">
    <property type="entry name" value="AdoMet_MTases"/>
    <property type="match status" value="1"/>
</dbReference>
<dbReference type="SUPFAM" id="SSF53335">
    <property type="entry name" value="S-adenosyl-L-methionine-dependent methyltransferases"/>
    <property type="match status" value="1"/>
</dbReference>
<dbReference type="EMBL" id="FOVR01000010">
    <property type="protein sequence ID" value="SFO64901.1"/>
    <property type="molecule type" value="Genomic_DNA"/>
</dbReference>
<dbReference type="OrthoDB" id="9789575at2"/>
<evidence type="ECO:0000313" key="2">
    <source>
        <dbReference type="EMBL" id="SFO64901.1"/>
    </source>
</evidence>
<dbReference type="PANTHER" id="PTHR43591">
    <property type="entry name" value="METHYLTRANSFERASE"/>
    <property type="match status" value="1"/>
</dbReference>
<proteinExistence type="predicted"/>
<dbReference type="Gene3D" id="1.10.10.10">
    <property type="entry name" value="Winged helix-like DNA-binding domain superfamily/Winged helix DNA-binding domain"/>
    <property type="match status" value="1"/>
</dbReference>
<dbReference type="STRING" id="655353.SAMN04488056_11026"/>
<dbReference type="GO" id="GO:0003700">
    <property type="term" value="F:DNA-binding transcription factor activity"/>
    <property type="evidence" value="ECO:0007669"/>
    <property type="project" value="InterPro"/>
</dbReference>
<dbReference type="GO" id="GO:0008757">
    <property type="term" value="F:S-adenosylmethionine-dependent methyltransferase activity"/>
    <property type="evidence" value="ECO:0007669"/>
    <property type="project" value="InterPro"/>
</dbReference>
<dbReference type="Proteomes" id="UP000199236">
    <property type="component" value="Unassembled WGS sequence"/>
</dbReference>
<organism evidence="2 3">
    <name type="scientific">Cohaesibacter marisflavi</name>
    <dbReference type="NCBI Taxonomy" id="655353"/>
    <lineage>
        <taxon>Bacteria</taxon>
        <taxon>Pseudomonadati</taxon>
        <taxon>Pseudomonadota</taxon>
        <taxon>Alphaproteobacteria</taxon>
        <taxon>Hyphomicrobiales</taxon>
        <taxon>Cohaesibacteraceae</taxon>
    </lineage>
</organism>
<dbReference type="PANTHER" id="PTHR43591:SF109">
    <property type="entry name" value="METHYLTRANSFERASE TYPE 11 DOMAIN-CONTAINING PROTEIN"/>
    <property type="match status" value="1"/>
</dbReference>
<dbReference type="RefSeq" id="WP_090074186.1">
    <property type="nucleotide sequence ID" value="NZ_FOVR01000010.1"/>
</dbReference>
<dbReference type="SUPFAM" id="SSF46785">
    <property type="entry name" value="Winged helix' DNA-binding domain"/>
    <property type="match status" value="1"/>
</dbReference>
<dbReference type="Gene3D" id="3.40.50.150">
    <property type="entry name" value="Vaccinia Virus protein VP39"/>
    <property type="match status" value="1"/>
</dbReference>
<dbReference type="InterPro" id="IPR036390">
    <property type="entry name" value="WH_DNA-bd_sf"/>
</dbReference>
<dbReference type="PRINTS" id="PR00778">
    <property type="entry name" value="HTHARSR"/>
</dbReference>
<dbReference type="Pfam" id="PF08241">
    <property type="entry name" value="Methyltransf_11"/>
    <property type="match status" value="1"/>
</dbReference>
<dbReference type="InterPro" id="IPR013216">
    <property type="entry name" value="Methyltransf_11"/>
</dbReference>
<evidence type="ECO:0000259" key="1">
    <source>
        <dbReference type="PROSITE" id="PS50987"/>
    </source>
</evidence>
<evidence type="ECO:0000313" key="3">
    <source>
        <dbReference type="Proteomes" id="UP000199236"/>
    </source>
</evidence>
<dbReference type="InterPro" id="IPR001845">
    <property type="entry name" value="HTH_ArsR_DNA-bd_dom"/>
</dbReference>
<feature type="domain" description="HTH arsR-type" evidence="1">
    <location>
        <begin position="1"/>
        <end position="94"/>
    </location>
</feature>
<dbReference type="NCBIfam" id="NF033788">
    <property type="entry name" value="HTH_metalloreg"/>
    <property type="match status" value="1"/>
</dbReference>
<dbReference type="AlphaFoldDB" id="A0A1I5IXL9"/>
<dbReference type="Pfam" id="PF01022">
    <property type="entry name" value="HTH_5"/>
    <property type="match status" value="1"/>
</dbReference>
<dbReference type="SMART" id="SM00418">
    <property type="entry name" value="HTH_ARSR"/>
    <property type="match status" value="1"/>
</dbReference>
<accession>A0A1I5IXL9</accession>
<name>A0A1I5IXL9_9HYPH</name>
<dbReference type="InterPro" id="IPR036388">
    <property type="entry name" value="WH-like_DNA-bd_sf"/>
</dbReference>
<dbReference type="PROSITE" id="PS50987">
    <property type="entry name" value="HTH_ARSR_2"/>
    <property type="match status" value="1"/>
</dbReference>
<sequence length="330" mass="36820">MLSLDEIVGLLKASGEPTRLRLLALLAEGDLSVKDLTAILHQSQPRISRHLKLLYESGLVERLPEGAWVYYCLTRDKAKGDLISASLRHLDQQDAMILRDRDRLRQIKEANAQQATDYFKQNADRWDELRAMHVPESAVERAILEALGDQEISQLLDLGTGTGSILSLLADRCRDGLGLDSNRSMLAIARSRLDGPNRGHLHVQQGDLLDLATLDRKFDLITIHQVLHYLDDPSAALQEAGRVLLPGGRILVVDFAPHDHEFLRKDHAHRRLGFSQDAMRRWMQEAGFSVTLARDLGYEGHDPALAGEALTVSIWLAEKTDGLVAAKETD</sequence>
<keyword evidence="3" id="KW-1185">Reference proteome</keyword>
<reference evidence="2 3" key="1">
    <citation type="submission" date="2016-10" db="EMBL/GenBank/DDBJ databases">
        <authorList>
            <person name="de Groot N.N."/>
        </authorList>
    </citation>
    <scope>NUCLEOTIDE SEQUENCE [LARGE SCALE GENOMIC DNA]</scope>
    <source>
        <strain evidence="2 3">CGMCC 1.9157</strain>
    </source>
</reference>
<gene>
    <name evidence="2" type="ORF">SAMN04488056_11026</name>
</gene>